<dbReference type="Pfam" id="PF10934">
    <property type="entry name" value="Sheath_initiator"/>
    <property type="match status" value="1"/>
</dbReference>
<dbReference type="InterPro" id="IPR020288">
    <property type="entry name" value="Sheath_initiator"/>
</dbReference>
<sequence length="139" mass="15674">MLPTEYNDDLVQDFEIETQPTRTYALRFDGYPCSGGKLDGLEAMKQAIFLILQTERFQYAIYSWNYGIELNALLGQTMTPYLQAKVAKAIEDALMADDRVLSVEQFSFAKGKRNLLVKFTVTTTEGDVESEFEFGGEAA</sequence>
<name>A0AAW4VYU5_9FIRM</name>
<dbReference type="RefSeq" id="WP_227600516.1">
    <property type="nucleotide sequence ID" value="NZ_JAJEPX010000013.1"/>
</dbReference>
<accession>A0AAW4VYU5</accession>
<keyword evidence="2" id="KW-1185">Reference proteome</keyword>
<gene>
    <name evidence="1" type="ORF">LKD22_05855</name>
</gene>
<dbReference type="AlphaFoldDB" id="A0AAW4VYU5"/>
<proteinExistence type="predicted"/>
<evidence type="ECO:0000313" key="2">
    <source>
        <dbReference type="Proteomes" id="UP001298753"/>
    </source>
</evidence>
<dbReference type="SUPFAM" id="SSF160719">
    <property type="entry name" value="gpW/gp25-like"/>
    <property type="match status" value="1"/>
</dbReference>
<dbReference type="Gene3D" id="3.10.450.40">
    <property type="match status" value="1"/>
</dbReference>
<protein>
    <submittedName>
        <fullName evidence="1">DUF2634 domain-containing protein</fullName>
    </submittedName>
</protein>
<dbReference type="Proteomes" id="UP001298753">
    <property type="component" value="Unassembled WGS sequence"/>
</dbReference>
<reference evidence="1 2" key="1">
    <citation type="submission" date="2021-10" db="EMBL/GenBank/DDBJ databases">
        <title>Anaerobic single-cell dispensing facilitates the cultivation of human gut bacteria.</title>
        <authorList>
            <person name="Afrizal A."/>
        </authorList>
    </citation>
    <scope>NUCLEOTIDE SEQUENCE [LARGE SCALE GENOMIC DNA]</scope>
    <source>
        <strain evidence="1 2">CLA-AA-H270</strain>
    </source>
</reference>
<dbReference type="EMBL" id="JAJEPX010000013">
    <property type="protein sequence ID" value="MCC2176647.1"/>
    <property type="molecule type" value="Genomic_DNA"/>
</dbReference>
<comment type="caution">
    <text evidence="1">The sequence shown here is derived from an EMBL/GenBank/DDBJ whole genome shotgun (WGS) entry which is preliminary data.</text>
</comment>
<organism evidence="1 2">
    <name type="scientific">Agathobaculum butyriciproducens</name>
    <dbReference type="NCBI Taxonomy" id="1628085"/>
    <lineage>
        <taxon>Bacteria</taxon>
        <taxon>Bacillati</taxon>
        <taxon>Bacillota</taxon>
        <taxon>Clostridia</taxon>
        <taxon>Eubacteriales</taxon>
        <taxon>Butyricicoccaceae</taxon>
        <taxon>Agathobaculum</taxon>
    </lineage>
</organism>
<dbReference type="GeneID" id="98659881"/>
<evidence type="ECO:0000313" key="1">
    <source>
        <dbReference type="EMBL" id="MCC2176647.1"/>
    </source>
</evidence>